<dbReference type="EC" id="2.7.11.1" evidence="2"/>
<evidence type="ECO:0000259" key="13">
    <source>
        <dbReference type="PROSITE" id="PS50011"/>
    </source>
</evidence>
<dbReference type="SMART" id="SM00220">
    <property type="entry name" value="S_TKc"/>
    <property type="match status" value="1"/>
</dbReference>
<dbReference type="Proteomes" id="UP000241890">
    <property type="component" value="Unassembled WGS sequence"/>
</dbReference>
<evidence type="ECO:0000256" key="9">
    <source>
        <dbReference type="ARBA" id="ARBA00047899"/>
    </source>
</evidence>
<feature type="binding site" evidence="11">
    <location>
        <position position="37"/>
    </location>
    <ligand>
        <name>ATP</name>
        <dbReference type="ChEBI" id="CHEBI:30616"/>
    </ligand>
</feature>
<dbReference type="InParanoid" id="A0A2R5GYN4"/>
<dbReference type="CDD" id="cd12122">
    <property type="entry name" value="AMPKA_C"/>
    <property type="match status" value="1"/>
</dbReference>
<dbReference type="SUPFAM" id="SSF103243">
    <property type="entry name" value="KA1-like"/>
    <property type="match status" value="1"/>
</dbReference>
<evidence type="ECO:0000256" key="3">
    <source>
        <dbReference type="ARBA" id="ARBA00022490"/>
    </source>
</evidence>
<comment type="caution">
    <text evidence="14">The sequence shown here is derived from an EMBL/GenBank/DDBJ whole genome shotgun (WGS) entry which is preliminary data.</text>
</comment>
<keyword evidence="5" id="KW-0808">Transferase</keyword>
<feature type="region of interest" description="Disordered" evidence="12">
    <location>
        <begin position="391"/>
        <end position="448"/>
    </location>
</feature>
<reference evidence="14 15" key="1">
    <citation type="submission" date="2017-12" db="EMBL/GenBank/DDBJ databases">
        <title>Sequencing, de novo assembly and annotation of complete genome of a new Thraustochytrid species, strain FCC1311.</title>
        <authorList>
            <person name="Sedici K."/>
            <person name="Godart F."/>
            <person name="Aiese Cigliano R."/>
            <person name="Sanseverino W."/>
            <person name="Barakat M."/>
            <person name="Ortet P."/>
            <person name="Marechal E."/>
            <person name="Cagnac O."/>
            <person name="Amato A."/>
        </authorList>
    </citation>
    <scope>NUCLEOTIDE SEQUENCE [LARGE SCALE GENOMIC DNA]</scope>
</reference>
<organism evidence="14 15">
    <name type="scientific">Hondaea fermentalgiana</name>
    <dbReference type="NCBI Taxonomy" id="2315210"/>
    <lineage>
        <taxon>Eukaryota</taxon>
        <taxon>Sar</taxon>
        <taxon>Stramenopiles</taxon>
        <taxon>Bigyra</taxon>
        <taxon>Labyrinthulomycetes</taxon>
        <taxon>Thraustochytrida</taxon>
        <taxon>Thraustochytriidae</taxon>
        <taxon>Hondaea</taxon>
    </lineage>
</organism>
<gene>
    <name evidence="14" type="ORF">FCC1311_111512</name>
</gene>
<evidence type="ECO:0000256" key="1">
    <source>
        <dbReference type="ARBA" id="ARBA00004496"/>
    </source>
</evidence>
<dbReference type="GO" id="GO:0005524">
    <property type="term" value="F:ATP binding"/>
    <property type="evidence" value="ECO:0007669"/>
    <property type="project" value="UniProtKB-UniRule"/>
</dbReference>
<evidence type="ECO:0000256" key="4">
    <source>
        <dbReference type="ARBA" id="ARBA00022527"/>
    </source>
</evidence>
<dbReference type="GO" id="GO:0106310">
    <property type="term" value="F:protein serine kinase activity"/>
    <property type="evidence" value="ECO:0007669"/>
    <property type="project" value="RHEA"/>
</dbReference>
<evidence type="ECO:0000256" key="8">
    <source>
        <dbReference type="ARBA" id="ARBA00022840"/>
    </source>
</evidence>
<feature type="compositionally biased region" description="Low complexity" evidence="12">
    <location>
        <begin position="407"/>
        <end position="426"/>
    </location>
</feature>
<dbReference type="PROSITE" id="PS50011">
    <property type="entry name" value="PROTEIN_KINASE_DOM"/>
    <property type="match status" value="1"/>
</dbReference>
<proteinExistence type="predicted"/>
<dbReference type="PANTHER" id="PTHR24346">
    <property type="entry name" value="MAP/MICROTUBULE AFFINITY-REGULATING KINASE"/>
    <property type="match status" value="1"/>
</dbReference>
<sequence>MRVQIGEYVLGKTLGLGSFGRVRLAEHVLTGQLVAIKILNRQKIRNLGMEEKVRREIQILKMFKHPHIIRLYEVIETPTEIFLVMEYVSGGELFDYIVSKGRLHVDEARQFFQQIISGVAYCHSMGVVHRDLKPENLLLSGDNNVKLADFGLSNIMHDGEFLRTSCGSPNYASPQVISGSLYAGPEVDIWSCGVILYALLCGSLPFDDESIPKLFRKIKNGNYIMPSYLDESSRDLIPRMLVVEPTQRICIDDIRQHPFFLTRLPPYLELPVSMQGLAADPETLDEDCIMRIMDIKHPFIQRTGRLGVVKALLSPKKNFIKVVYSLYLDQLQTRIRVAEQHASANAKRNGAENSMRVAFSPPVAPKSAPGAAPAGAAADVSRSSVGGRLAGASTAASMPGPGFRANSSSSSSSSSTSGAKPSSSSRGGSGPGVANSGQGRSSSSRSRSSGCMRKWYLGIQSKKDPELVMSEVFRALRSLRSQWHYAPSNPYRVTCRWRPSCLRITDPDIPDHWVYVSLQLYKVQSSIYLLDFQRAGGISGCFSFMRLCSLIINALKAPAPASGSGAGNTSNAHALKSHSHPSKSGSLGSNGTAAPAET</sequence>
<protein>
    <recommendedName>
        <fullName evidence="2">non-specific serine/threonine protein kinase</fullName>
        <ecNumber evidence="2">2.7.11.1</ecNumber>
    </recommendedName>
</protein>
<keyword evidence="4 14" id="KW-0723">Serine/threonine-protein kinase</keyword>
<evidence type="ECO:0000313" key="14">
    <source>
        <dbReference type="EMBL" id="GBG34928.1"/>
    </source>
</evidence>
<dbReference type="OrthoDB" id="193931at2759"/>
<dbReference type="FunFam" id="1.10.510.10:FF:001222">
    <property type="entry name" value="Serine/threonine-protein kinase ppk25"/>
    <property type="match status" value="1"/>
</dbReference>
<comment type="catalytic activity">
    <reaction evidence="9">
        <text>L-threonyl-[protein] + ATP = O-phospho-L-threonyl-[protein] + ADP + H(+)</text>
        <dbReference type="Rhea" id="RHEA:46608"/>
        <dbReference type="Rhea" id="RHEA-COMP:11060"/>
        <dbReference type="Rhea" id="RHEA-COMP:11605"/>
        <dbReference type="ChEBI" id="CHEBI:15378"/>
        <dbReference type="ChEBI" id="CHEBI:30013"/>
        <dbReference type="ChEBI" id="CHEBI:30616"/>
        <dbReference type="ChEBI" id="CHEBI:61977"/>
        <dbReference type="ChEBI" id="CHEBI:456216"/>
        <dbReference type="EC" id="2.7.11.1"/>
    </reaction>
</comment>
<feature type="compositionally biased region" description="Low complexity" evidence="12">
    <location>
        <begin position="436"/>
        <end position="448"/>
    </location>
</feature>
<dbReference type="GO" id="GO:0004674">
    <property type="term" value="F:protein serine/threonine kinase activity"/>
    <property type="evidence" value="ECO:0007669"/>
    <property type="project" value="UniProtKB-KW"/>
</dbReference>
<dbReference type="InterPro" id="IPR028375">
    <property type="entry name" value="KA1/Ssp2_C"/>
</dbReference>
<name>A0A2R5GYN4_9STRA</name>
<dbReference type="InterPro" id="IPR008271">
    <property type="entry name" value="Ser/Thr_kinase_AS"/>
</dbReference>
<evidence type="ECO:0000256" key="2">
    <source>
        <dbReference type="ARBA" id="ARBA00012513"/>
    </source>
</evidence>
<dbReference type="CDD" id="cd14079">
    <property type="entry name" value="STKc_AMPK_alpha"/>
    <property type="match status" value="1"/>
</dbReference>
<dbReference type="Pfam" id="PF00069">
    <property type="entry name" value="Pkinase"/>
    <property type="match status" value="1"/>
</dbReference>
<dbReference type="Gene3D" id="3.30.310.80">
    <property type="entry name" value="Kinase associated domain 1, KA1"/>
    <property type="match status" value="1"/>
</dbReference>
<evidence type="ECO:0000256" key="6">
    <source>
        <dbReference type="ARBA" id="ARBA00022741"/>
    </source>
</evidence>
<feature type="compositionally biased region" description="Polar residues" evidence="12">
    <location>
        <begin position="582"/>
        <end position="592"/>
    </location>
</feature>
<keyword evidence="15" id="KW-1185">Reference proteome</keyword>
<dbReference type="InterPro" id="IPR032270">
    <property type="entry name" value="AMPK_C"/>
</dbReference>
<keyword evidence="8 11" id="KW-0067">ATP-binding</keyword>
<dbReference type="SUPFAM" id="SSF56112">
    <property type="entry name" value="Protein kinase-like (PK-like)"/>
    <property type="match status" value="1"/>
</dbReference>
<dbReference type="PROSITE" id="PS00108">
    <property type="entry name" value="PROTEIN_KINASE_ST"/>
    <property type="match status" value="1"/>
</dbReference>
<keyword evidence="7 14" id="KW-0418">Kinase</keyword>
<dbReference type="FunFam" id="3.30.200.20:FF:000003">
    <property type="entry name" value="Non-specific serine/threonine protein kinase"/>
    <property type="match status" value="1"/>
</dbReference>
<evidence type="ECO:0000256" key="7">
    <source>
        <dbReference type="ARBA" id="ARBA00022777"/>
    </source>
</evidence>
<dbReference type="Pfam" id="PF16579">
    <property type="entry name" value="AdenylateSensor"/>
    <property type="match status" value="1"/>
</dbReference>
<feature type="region of interest" description="Disordered" evidence="12">
    <location>
        <begin position="562"/>
        <end position="598"/>
    </location>
</feature>
<dbReference type="PANTHER" id="PTHR24346:SF82">
    <property type="entry name" value="KP78A-RELATED"/>
    <property type="match status" value="1"/>
</dbReference>
<dbReference type="AlphaFoldDB" id="A0A2R5GYN4"/>
<dbReference type="InterPro" id="IPR000719">
    <property type="entry name" value="Prot_kinase_dom"/>
</dbReference>
<dbReference type="InterPro" id="IPR011009">
    <property type="entry name" value="Kinase-like_dom_sf"/>
</dbReference>
<evidence type="ECO:0000256" key="10">
    <source>
        <dbReference type="ARBA" id="ARBA00048679"/>
    </source>
</evidence>
<evidence type="ECO:0000256" key="12">
    <source>
        <dbReference type="SAM" id="MobiDB-lite"/>
    </source>
</evidence>
<comment type="catalytic activity">
    <reaction evidence="10">
        <text>L-seryl-[protein] + ATP = O-phospho-L-seryl-[protein] + ADP + H(+)</text>
        <dbReference type="Rhea" id="RHEA:17989"/>
        <dbReference type="Rhea" id="RHEA-COMP:9863"/>
        <dbReference type="Rhea" id="RHEA-COMP:11604"/>
        <dbReference type="ChEBI" id="CHEBI:15378"/>
        <dbReference type="ChEBI" id="CHEBI:29999"/>
        <dbReference type="ChEBI" id="CHEBI:30616"/>
        <dbReference type="ChEBI" id="CHEBI:83421"/>
        <dbReference type="ChEBI" id="CHEBI:456216"/>
        <dbReference type="EC" id="2.7.11.1"/>
    </reaction>
</comment>
<dbReference type="GO" id="GO:0005737">
    <property type="term" value="C:cytoplasm"/>
    <property type="evidence" value="ECO:0007669"/>
    <property type="project" value="UniProtKB-SubCell"/>
</dbReference>
<dbReference type="GO" id="GO:0035556">
    <property type="term" value="P:intracellular signal transduction"/>
    <property type="evidence" value="ECO:0007669"/>
    <property type="project" value="TreeGrafter"/>
</dbReference>
<evidence type="ECO:0000256" key="11">
    <source>
        <dbReference type="PROSITE-ProRule" id="PRU10141"/>
    </source>
</evidence>
<dbReference type="PROSITE" id="PS00107">
    <property type="entry name" value="PROTEIN_KINASE_ATP"/>
    <property type="match status" value="1"/>
</dbReference>
<evidence type="ECO:0000313" key="15">
    <source>
        <dbReference type="Proteomes" id="UP000241890"/>
    </source>
</evidence>
<evidence type="ECO:0000256" key="5">
    <source>
        <dbReference type="ARBA" id="ARBA00022679"/>
    </source>
</evidence>
<comment type="subcellular location">
    <subcellularLocation>
        <location evidence="1">Cytoplasm</location>
    </subcellularLocation>
</comment>
<dbReference type="InterPro" id="IPR017441">
    <property type="entry name" value="Protein_kinase_ATP_BS"/>
</dbReference>
<feature type="domain" description="Protein kinase" evidence="13">
    <location>
        <begin position="8"/>
        <end position="260"/>
    </location>
</feature>
<dbReference type="EMBL" id="BEYU01000232">
    <property type="protein sequence ID" value="GBG34928.1"/>
    <property type="molecule type" value="Genomic_DNA"/>
</dbReference>
<keyword evidence="3" id="KW-0963">Cytoplasm</keyword>
<keyword evidence="6 11" id="KW-0547">Nucleotide-binding</keyword>
<dbReference type="Gene3D" id="1.10.510.10">
    <property type="entry name" value="Transferase(Phosphotransferase) domain 1"/>
    <property type="match status" value="1"/>
</dbReference>
<feature type="compositionally biased region" description="Low complexity" evidence="12">
    <location>
        <begin position="562"/>
        <end position="574"/>
    </location>
</feature>
<accession>A0A2R5GYN4</accession>